<proteinExistence type="predicted"/>
<sequence>MLIHFNQAKLQQFDEIARKIIQNPEQYLQFDSVSDFYQATWLDLFPKGTTWAATGLDDGATEFYAIIEFQHHYLKINCLSEISVTFGISNT</sequence>
<gene>
    <name evidence="1" type="ORF">F4W09_01070</name>
</gene>
<evidence type="ECO:0000313" key="2">
    <source>
        <dbReference type="Proteomes" id="UP000325788"/>
    </source>
</evidence>
<evidence type="ECO:0000313" key="1">
    <source>
        <dbReference type="EMBL" id="KAB1859744.1"/>
    </source>
</evidence>
<dbReference type="Proteomes" id="UP000325788">
    <property type="component" value="Unassembled WGS sequence"/>
</dbReference>
<accession>A0A5N4WQR1</accession>
<protein>
    <submittedName>
        <fullName evidence="1">Uncharacterized protein</fullName>
    </submittedName>
</protein>
<name>A0A5N4WQR1_9GAMM</name>
<comment type="caution">
    <text evidence="1">The sequence shown here is derived from an EMBL/GenBank/DDBJ whole genome shotgun (WGS) entry which is preliminary data.</text>
</comment>
<organism evidence="1 2">
    <name type="scientific">Acinetobacter tandoii</name>
    <dbReference type="NCBI Taxonomy" id="202954"/>
    <lineage>
        <taxon>Bacteria</taxon>
        <taxon>Pseudomonadati</taxon>
        <taxon>Pseudomonadota</taxon>
        <taxon>Gammaproteobacteria</taxon>
        <taxon>Moraxellales</taxon>
        <taxon>Moraxellaceae</taxon>
        <taxon>Acinetobacter</taxon>
    </lineage>
</organism>
<dbReference type="EMBL" id="VXLD01000001">
    <property type="protein sequence ID" value="KAB1859744.1"/>
    <property type="molecule type" value="Genomic_DNA"/>
</dbReference>
<dbReference type="RefSeq" id="WP_151503736.1">
    <property type="nucleotide sequence ID" value="NZ_JBODRR010000002.1"/>
</dbReference>
<dbReference type="AlphaFoldDB" id="A0A5N4WQR1"/>
<reference evidence="1 2" key="1">
    <citation type="submission" date="2019-09" db="EMBL/GenBank/DDBJ databases">
        <title>Draft genome sequence of Acinetobacter tandoii W4-4-4 isolated from environmental water sample.</title>
        <authorList>
            <person name="Wee S.K."/>
            <person name="Yan B."/>
            <person name="Mustaffa S.B."/>
            <person name="Yap E.P.H."/>
        </authorList>
    </citation>
    <scope>NUCLEOTIDE SEQUENCE [LARGE SCALE GENOMIC DNA]</scope>
    <source>
        <strain evidence="1 2">W4-4-4</strain>
    </source>
</reference>